<reference evidence="2 3" key="1">
    <citation type="submission" date="2015-03" db="EMBL/GenBank/DDBJ databases">
        <title>Genome sequence of Pseudoalteromonas aurantia.</title>
        <authorList>
            <person name="Xie B.-B."/>
            <person name="Rong J.-C."/>
            <person name="Qin Q.-L."/>
            <person name="Zhang Y.-Z."/>
        </authorList>
    </citation>
    <scope>NUCLEOTIDE SEQUENCE [LARGE SCALE GENOMIC DNA]</scope>
    <source>
        <strain evidence="2 3">208</strain>
    </source>
</reference>
<comment type="caution">
    <text evidence="2">The sequence shown here is derived from an EMBL/GenBank/DDBJ whole genome shotgun (WGS) entry which is preliminary data.</text>
</comment>
<feature type="compositionally biased region" description="Polar residues" evidence="1">
    <location>
        <begin position="85"/>
        <end position="104"/>
    </location>
</feature>
<gene>
    <name evidence="2" type="ORF">PAUR_b0165</name>
</gene>
<proteinExistence type="predicted"/>
<evidence type="ECO:0000313" key="2">
    <source>
        <dbReference type="EMBL" id="MBE0370191.1"/>
    </source>
</evidence>
<dbReference type="Proteomes" id="UP000615755">
    <property type="component" value="Unassembled WGS sequence"/>
</dbReference>
<dbReference type="InterPro" id="IPR019198">
    <property type="entry name" value="Beta_propeller_containing"/>
</dbReference>
<keyword evidence="3" id="KW-1185">Reference proteome</keyword>
<protein>
    <recommendedName>
        <fullName evidence="4">Beta-propeller domain-containing protein</fullName>
    </recommendedName>
</protein>
<dbReference type="RefSeq" id="WP_192509346.1">
    <property type="nucleotide sequence ID" value="NZ_AQGV01000015.1"/>
</dbReference>
<name>A0ABR9EGR9_9GAMM</name>
<accession>A0ABR9EGR9</accession>
<evidence type="ECO:0008006" key="4">
    <source>
        <dbReference type="Google" id="ProtNLM"/>
    </source>
</evidence>
<organism evidence="2 3">
    <name type="scientific">Pseudoalteromonas aurantia 208</name>
    <dbReference type="NCBI Taxonomy" id="1314867"/>
    <lineage>
        <taxon>Bacteria</taxon>
        <taxon>Pseudomonadati</taxon>
        <taxon>Pseudomonadota</taxon>
        <taxon>Gammaproteobacteria</taxon>
        <taxon>Alteromonadales</taxon>
        <taxon>Pseudoalteromonadaceae</taxon>
        <taxon>Pseudoalteromonas</taxon>
    </lineage>
</organism>
<evidence type="ECO:0000256" key="1">
    <source>
        <dbReference type="SAM" id="MobiDB-lite"/>
    </source>
</evidence>
<dbReference type="PROSITE" id="PS51257">
    <property type="entry name" value="PROKAR_LIPOPROTEIN"/>
    <property type="match status" value="1"/>
</dbReference>
<dbReference type="Pfam" id="PF09826">
    <property type="entry name" value="Beta_propel"/>
    <property type="match status" value="1"/>
</dbReference>
<feature type="region of interest" description="Disordered" evidence="1">
    <location>
        <begin position="72"/>
        <end position="106"/>
    </location>
</feature>
<dbReference type="EMBL" id="AQGV01000015">
    <property type="protein sequence ID" value="MBE0370191.1"/>
    <property type="molecule type" value="Genomic_DNA"/>
</dbReference>
<evidence type="ECO:0000313" key="3">
    <source>
        <dbReference type="Proteomes" id="UP000615755"/>
    </source>
</evidence>
<sequence length="680" mass="76179">MYYTRLLGITALTVLSGCGNDTDTISSDPQKIQKLPNFTGFSVSTAPLKKANTAQFTTHIKNGVFMRYHQHDITPPVNDSRETSDPSTTSSAFSGTNQQEQNVNEADRVKYDGNYLYIAANQYHNLTQPNESELPHYIRIMKRNNNGLIQAVKDLPTSSNEYAQQQLFLEQDTLVSISANSGWFSIFSTATIEPLSANSTAPNLNHTQFELNFADVTTPEQADISHTYSIDGQLIESRVINNQLYLVSNFRPSFSGFDLTNSQPETQLKNYQTLNDTPITHFIPTITHSQSGDSQPLFNADECYLSDTASDTDGYDSIMTITRISLADPSQQVSLCVNTEVEGIYASETAIYTHSTHFNAEGPKSVIHKFTINEQAFEYSATGKLSGHFGQNMRNLRFSEYNNQLRVMTSEGNQFDGFEHKLRILRQQGSELVLISELPNQSHPTPIGKVNSATGIVDEDIYAVRFVDEQAYIVTFQQTDPLYVIDLKNAEAPMIKGALEIPGYSAYLHPIGDSLLLGIGQEVADITIPELPNITQGAKVSLFDISDTSSPILLDSKVFPEAYTPAEQDYHSLSFVKTAAYQYRFTMPLERWIETGNTPQNYDWIKQNQLTLFEINSQTKKLAYIGSSHIKYEVTGPQQIPLIYGNEDRAVLHNDDIYYIHGNYIWHSLWQTPSANNGPL</sequence>